<feature type="transmembrane region" description="Helical" evidence="1">
    <location>
        <begin position="205"/>
        <end position="226"/>
    </location>
</feature>
<dbReference type="Proteomes" id="UP000614047">
    <property type="component" value="Unassembled WGS sequence"/>
</dbReference>
<organism evidence="2 3">
    <name type="scientific">Actinomadura viridis</name>
    <dbReference type="NCBI Taxonomy" id="58110"/>
    <lineage>
        <taxon>Bacteria</taxon>
        <taxon>Bacillati</taxon>
        <taxon>Actinomycetota</taxon>
        <taxon>Actinomycetes</taxon>
        <taxon>Streptosporangiales</taxon>
        <taxon>Thermomonosporaceae</taxon>
        <taxon>Actinomadura</taxon>
    </lineage>
</organism>
<proteinExistence type="predicted"/>
<accession>A0A931DJL8</accession>
<reference evidence="2" key="1">
    <citation type="submission" date="2020-11" db="EMBL/GenBank/DDBJ databases">
        <title>Sequencing the genomes of 1000 actinobacteria strains.</title>
        <authorList>
            <person name="Klenk H.-P."/>
        </authorList>
    </citation>
    <scope>NUCLEOTIDE SEQUENCE</scope>
    <source>
        <strain evidence="2">DSM 43175</strain>
    </source>
</reference>
<keyword evidence="1" id="KW-1133">Transmembrane helix</keyword>
<evidence type="ECO:0000313" key="2">
    <source>
        <dbReference type="EMBL" id="MBG6089788.1"/>
    </source>
</evidence>
<keyword evidence="1" id="KW-0472">Membrane</keyword>
<feature type="transmembrane region" description="Helical" evidence="1">
    <location>
        <begin position="179"/>
        <end position="199"/>
    </location>
</feature>
<protein>
    <recommendedName>
        <fullName evidence="4">DUF4239 domain-containing protein</fullName>
    </recommendedName>
</protein>
<evidence type="ECO:0008006" key="4">
    <source>
        <dbReference type="Google" id="ProtNLM"/>
    </source>
</evidence>
<evidence type="ECO:0000256" key="1">
    <source>
        <dbReference type="SAM" id="Phobius"/>
    </source>
</evidence>
<gene>
    <name evidence="2" type="ORF">IW256_003901</name>
</gene>
<dbReference type="RefSeq" id="WP_197012340.1">
    <property type="nucleotide sequence ID" value="NZ_BAABES010000010.1"/>
</dbReference>
<feature type="transmembrane region" description="Helical" evidence="1">
    <location>
        <begin position="46"/>
        <end position="65"/>
    </location>
</feature>
<dbReference type="Pfam" id="PF14023">
    <property type="entry name" value="Bestrophin-like"/>
    <property type="match status" value="1"/>
</dbReference>
<dbReference type="EMBL" id="JADOUA010000001">
    <property type="protein sequence ID" value="MBG6089788.1"/>
    <property type="molecule type" value="Genomic_DNA"/>
</dbReference>
<dbReference type="InterPro" id="IPR025333">
    <property type="entry name" value="DUF4239"/>
</dbReference>
<keyword evidence="1" id="KW-0812">Transmembrane</keyword>
<name>A0A931DJL8_9ACTN</name>
<comment type="caution">
    <text evidence="2">The sequence shown here is derived from an EMBL/GenBank/DDBJ whole genome shotgun (WGS) entry which is preliminary data.</text>
</comment>
<dbReference type="AlphaFoldDB" id="A0A931DJL8"/>
<sequence>MVVYLLTAACAIGVVLLASRLAAGRLGRRGTDDGEPGGATAGHAGSMISALFLLAFAVAIVVPWTTADAARLNTYTEAQAITEAYWAAERLPAGPKEHARAALVDYARFVRDEEWPRMAEGRLSPGGWTRLDAVRREIIALPAPEDEIKDARAAFLEQVTAISAARHQRAMDAGTRPPPALLVITAVTGLLVVLFPFLAGARPRGLAALPLALMAGLLAVGVYLAVDISHTFTGGLGVGPDAFGAALEEIKRVSGGS</sequence>
<keyword evidence="3" id="KW-1185">Reference proteome</keyword>
<evidence type="ECO:0000313" key="3">
    <source>
        <dbReference type="Proteomes" id="UP000614047"/>
    </source>
</evidence>